<evidence type="ECO:0000313" key="1">
    <source>
        <dbReference type="EMBL" id="RWA20310.1"/>
    </source>
</evidence>
<dbReference type="AlphaFoldDB" id="A0A439DUI2"/>
<gene>
    <name evidence="1" type="ORF">MELE44368_17595</name>
</gene>
<name>A0A439DUI2_9MYCO</name>
<reference evidence="1 2" key="1">
    <citation type="submission" date="2013-06" db="EMBL/GenBank/DDBJ databases">
        <title>The draft sequence of the Mycobacterium elephantis genome.</title>
        <authorList>
            <person name="Pettersson F.B."/>
            <person name="Das S."/>
            <person name="Dasgupta S."/>
            <person name="Bhattacharya A."/>
            <person name="Kirsebom L.A."/>
        </authorList>
    </citation>
    <scope>NUCLEOTIDE SEQUENCE [LARGE SCALE GENOMIC DNA]</scope>
    <source>
        <strain evidence="1 2">DSM 44368</strain>
    </source>
</reference>
<comment type="caution">
    <text evidence="1">The sequence shown here is derived from an EMBL/GenBank/DDBJ whole genome shotgun (WGS) entry which is preliminary data.</text>
</comment>
<sequence length="193" mass="19963">MGFVSGYADVSIPLDPPDEMDANDGTAYSEGVQAGRQGAIDGLDIGRCISAGEPSPGEGFAHLITGAEILHGVYELVALAKIAAGVAGLVVALIEIGASARAVLPLNQTALPEAADPLLEAMDAYGVGSLEVFAGIGRDPLSHDCEIQLTGLYPSLDDARSAALAMERADWLIVSWRTDQCGSFRVVEAAPQQ</sequence>
<keyword evidence="2" id="KW-1185">Reference proteome</keyword>
<accession>A0A439DUI2</accession>
<evidence type="ECO:0000313" key="2">
    <source>
        <dbReference type="Proteomes" id="UP000287177"/>
    </source>
</evidence>
<dbReference type="EMBL" id="ATDN01000013">
    <property type="protein sequence ID" value="RWA20310.1"/>
    <property type="molecule type" value="Genomic_DNA"/>
</dbReference>
<dbReference type="Proteomes" id="UP000287177">
    <property type="component" value="Unassembled WGS sequence"/>
</dbReference>
<organism evidence="1 2">
    <name type="scientific">Mycolicibacterium elephantis DSM 44368</name>
    <dbReference type="NCBI Taxonomy" id="1335622"/>
    <lineage>
        <taxon>Bacteria</taxon>
        <taxon>Bacillati</taxon>
        <taxon>Actinomycetota</taxon>
        <taxon>Actinomycetes</taxon>
        <taxon>Mycobacteriales</taxon>
        <taxon>Mycobacteriaceae</taxon>
        <taxon>Mycolicibacterium</taxon>
    </lineage>
</organism>
<proteinExistence type="predicted"/>
<protein>
    <submittedName>
        <fullName evidence="1">Uncharacterized protein</fullName>
    </submittedName>
</protein>